<dbReference type="GO" id="GO:0043625">
    <property type="term" value="C:delta DNA polymerase complex"/>
    <property type="evidence" value="ECO:0007669"/>
    <property type="project" value="TreeGrafter"/>
</dbReference>
<comment type="caution">
    <text evidence="2">The sequence shown here is derived from an EMBL/GenBank/DDBJ whole genome shotgun (WGS) entry which is preliminary data.</text>
</comment>
<protein>
    <submittedName>
        <fullName evidence="2">Unnamed protein product</fullName>
    </submittedName>
</protein>
<dbReference type="GO" id="GO:0045004">
    <property type="term" value="P:DNA replication proofreading"/>
    <property type="evidence" value="ECO:0007669"/>
    <property type="project" value="TreeGrafter"/>
</dbReference>
<feature type="region of interest" description="Disordered" evidence="1">
    <location>
        <begin position="1"/>
        <end position="22"/>
    </location>
</feature>
<name>A0A9W6Z3U6_AMBMO</name>
<sequence>MPVSNRKHAIDEIQTKQPDLKRRQHEKIEITMDDEDHCTKNNCCSGKNKESVKPHGFHMPTNGSYSTLKLHRKLNANDGEDEPSSFEKELVDMSNSGKRTAAKQVWTRPTIPEFEIKDKDIEFQQLDAEETFIGDKSAARFFGVTKEGYSVLCNVTGFAHYLYVPVPKGLSTDDLRDFKKYLREGYQGIVDVEIVEKESIWGFNNNTALPFLKVIVDNVRFIGKVRYGFERGEIQYKDLSPVWVG</sequence>
<evidence type="ECO:0000313" key="2">
    <source>
        <dbReference type="EMBL" id="GMG47152.1"/>
    </source>
</evidence>
<dbReference type="PANTHER" id="PTHR10322:SF23">
    <property type="entry name" value="DNA POLYMERASE DELTA CATALYTIC SUBUNIT"/>
    <property type="match status" value="1"/>
</dbReference>
<reference evidence="2" key="1">
    <citation type="submission" date="2023-04" db="EMBL/GenBank/DDBJ databases">
        <title>Ambrosiozyma monospora NBRC 1965.</title>
        <authorList>
            <person name="Ichikawa N."/>
            <person name="Sato H."/>
            <person name="Tonouchi N."/>
        </authorList>
    </citation>
    <scope>NUCLEOTIDE SEQUENCE</scope>
    <source>
        <strain evidence="2">NBRC 1965</strain>
    </source>
</reference>
<dbReference type="InterPro" id="IPR050240">
    <property type="entry name" value="DNA_pol_type-B"/>
</dbReference>
<organism evidence="2 3">
    <name type="scientific">Ambrosiozyma monospora</name>
    <name type="common">Yeast</name>
    <name type="synonym">Endomycopsis monosporus</name>
    <dbReference type="NCBI Taxonomy" id="43982"/>
    <lineage>
        <taxon>Eukaryota</taxon>
        <taxon>Fungi</taxon>
        <taxon>Dikarya</taxon>
        <taxon>Ascomycota</taxon>
        <taxon>Saccharomycotina</taxon>
        <taxon>Pichiomycetes</taxon>
        <taxon>Pichiales</taxon>
        <taxon>Pichiaceae</taxon>
        <taxon>Ambrosiozyma</taxon>
    </lineage>
</organism>
<keyword evidence="3" id="KW-1185">Reference proteome</keyword>
<gene>
    <name evidence="2" type="ORF">Amon01_000694300</name>
</gene>
<accession>A0A9W6Z3U6</accession>
<evidence type="ECO:0000256" key="1">
    <source>
        <dbReference type="SAM" id="MobiDB-lite"/>
    </source>
</evidence>
<dbReference type="AlphaFoldDB" id="A0A9W6Z3U6"/>
<dbReference type="InterPro" id="IPR012337">
    <property type="entry name" value="RNaseH-like_sf"/>
</dbReference>
<dbReference type="EMBL" id="BSXU01004739">
    <property type="protein sequence ID" value="GMG47152.1"/>
    <property type="molecule type" value="Genomic_DNA"/>
</dbReference>
<feature type="compositionally biased region" description="Basic and acidic residues" evidence="1">
    <location>
        <begin position="8"/>
        <end position="22"/>
    </location>
</feature>
<dbReference type="Gene3D" id="3.30.342.10">
    <property type="entry name" value="DNA Polymerase, chain B, domain 1"/>
    <property type="match status" value="1"/>
</dbReference>
<dbReference type="SUPFAM" id="SSF53098">
    <property type="entry name" value="Ribonuclease H-like"/>
    <property type="match status" value="1"/>
</dbReference>
<dbReference type="PANTHER" id="PTHR10322">
    <property type="entry name" value="DNA POLYMERASE CATALYTIC SUBUNIT"/>
    <property type="match status" value="1"/>
</dbReference>
<dbReference type="GO" id="GO:0003887">
    <property type="term" value="F:DNA-directed DNA polymerase activity"/>
    <property type="evidence" value="ECO:0007669"/>
    <property type="project" value="TreeGrafter"/>
</dbReference>
<dbReference type="GO" id="GO:0008296">
    <property type="term" value="F:3'-5'-DNA exonuclease activity"/>
    <property type="evidence" value="ECO:0007669"/>
    <property type="project" value="TreeGrafter"/>
</dbReference>
<dbReference type="Proteomes" id="UP001165063">
    <property type="component" value="Unassembled WGS sequence"/>
</dbReference>
<dbReference type="OrthoDB" id="2414538at2759"/>
<proteinExistence type="predicted"/>
<dbReference type="GO" id="GO:0006287">
    <property type="term" value="P:base-excision repair, gap-filling"/>
    <property type="evidence" value="ECO:0007669"/>
    <property type="project" value="TreeGrafter"/>
</dbReference>
<evidence type="ECO:0000313" key="3">
    <source>
        <dbReference type="Proteomes" id="UP001165063"/>
    </source>
</evidence>
<dbReference type="GO" id="GO:0006297">
    <property type="term" value="P:nucleotide-excision repair, DNA gap filling"/>
    <property type="evidence" value="ECO:0007669"/>
    <property type="project" value="TreeGrafter"/>
</dbReference>